<reference evidence="15" key="1">
    <citation type="submission" date="2017-08" db="EMBL/GenBank/DDBJ databases">
        <authorList>
            <person name="Polle J.E."/>
            <person name="Barry K."/>
            <person name="Cushman J."/>
            <person name="Schmutz J."/>
            <person name="Tran D."/>
            <person name="Hathwaick L.T."/>
            <person name="Yim W.C."/>
            <person name="Jenkins J."/>
            <person name="Mckie-Krisberg Z.M."/>
            <person name="Prochnik S."/>
            <person name="Lindquist E."/>
            <person name="Dockter R.B."/>
            <person name="Adam C."/>
            <person name="Molina H."/>
            <person name="Bunkerborg J."/>
            <person name="Jin E."/>
            <person name="Buchheim M."/>
            <person name="Magnuson J."/>
        </authorList>
    </citation>
    <scope>NUCLEOTIDE SEQUENCE</scope>
    <source>
        <strain evidence="15">CCAP 19/18</strain>
    </source>
</reference>
<keyword evidence="16" id="KW-1185">Reference proteome</keyword>
<evidence type="ECO:0000256" key="7">
    <source>
        <dbReference type="ARBA" id="ARBA00022842"/>
    </source>
</evidence>
<dbReference type="InterPro" id="IPR028612">
    <property type="entry name" value="Topoisom_1_IA"/>
</dbReference>
<evidence type="ECO:0000256" key="6">
    <source>
        <dbReference type="ARBA" id="ARBA00022833"/>
    </source>
</evidence>
<feature type="domain" description="HMG box" evidence="13">
    <location>
        <begin position="912"/>
        <end position="980"/>
    </location>
</feature>
<dbReference type="Gene3D" id="3.40.50.140">
    <property type="match status" value="1"/>
</dbReference>
<dbReference type="InterPro" id="IPR009071">
    <property type="entry name" value="HMG_box_dom"/>
</dbReference>
<dbReference type="InterPro" id="IPR023406">
    <property type="entry name" value="Topo_IA_AS"/>
</dbReference>
<feature type="compositionally biased region" description="Basic and acidic residues" evidence="12">
    <location>
        <begin position="760"/>
        <end position="772"/>
    </location>
</feature>
<dbReference type="EMBL" id="MU070065">
    <property type="protein sequence ID" value="KAF5830244.1"/>
    <property type="molecule type" value="Genomic_DNA"/>
</dbReference>
<dbReference type="Pfam" id="PF13368">
    <property type="entry name" value="Toprim_C_rpt"/>
    <property type="match status" value="2"/>
</dbReference>
<dbReference type="CDD" id="cd00084">
    <property type="entry name" value="HMG-box_SF"/>
    <property type="match status" value="2"/>
</dbReference>
<feature type="region of interest" description="Disordered" evidence="12">
    <location>
        <begin position="745"/>
        <end position="772"/>
    </location>
</feature>
<dbReference type="InterPro" id="IPR003601">
    <property type="entry name" value="Topo_IA_2"/>
</dbReference>
<comment type="catalytic activity">
    <reaction evidence="1">
        <text>ATP-independent breakage of single-stranded DNA, followed by passage and rejoining.</text>
        <dbReference type="EC" id="5.6.2.1"/>
    </reaction>
</comment>
<comment type="caution">
    <text evidence="15">The sequence shown here is derived from an EMBL/GenBank/DDBJ whole genome shotgun (WGS) entry which is preliminary data.</text>
</comment>
<evidence type="ECO:0000256" key="10">
    <source>
        <dbReference type="ARBA" id="ARBA00023235"/>
    </source>
</evidence>
<dbReference type="InterPro" id="IPR000380">
    <property type="entry name" value="Topo_IA"/>
</dbReference>
<dbReference type="InterPro" id="IPR013498">
    <property type="entry name" value="Topo_IA_Znf"/>
</dbReference>
<accession>A0ABQ7G6L9</accession>
<feature type="region of interest" description="Disordered" evidence="12">
    <location>
        <begin position="473"/>
        <end position="494"/>
    </location>
</feature>
<dbReference type="PANTHER" id="PTHR42785">
    <property type="entry name" value="DNA TOPOISOMERASE, TYPE IA, CORE"/>
    <property type="match status" value="1"/>
</dbReference>
<evidence type="ECO:0000256" key="9">
    <source>
        <dbReference type="ARBA" id="ARBA00023125"/>
    </source>
</evidence>
<dbReference type="InterPro" id="IPR005733">
    <property type="entry name" value="TopoI_bac-type"/>
</dbReference>
<keyword evidence="11" id="KW-0539">Nucleus</keyword>
<dbReference type="PROSITE" id="PS52039">
    <property type="entry name" value="TOPO_IA_2"/>
    <property type="match status" value="1"/>
</dbReference>
<dbReference type="InterPro" id="IPR025589">
    <property type="entry name" value="Toprim_C_rpt"/>
</dbReference>
<dbReference type="Gene3D" id="2.70.20.10">
    <property type="entry name" value="Topoisomerase I, domain 3"/>
    <property type="match status" value="1"/>
</dbReference>
<dbReference type="InterPro" id="IPR013826">
    <property type="entry name" value="Topo_IA_cen_sub3"/>
</dbReference>
<dbReference type="PANTHER" id="PTHR42785:SF1">
    <property type="entry name" value="DNA TOPOISOMERASE"/>
    <property type="match status" value="1"/>
</dbReference>
<dbReference type="InterPro" id="IPR013497">
    <property type="entry name" value="Topo_IA_cen"/>
</dbReference>
<comment type="similarity">
    <text evidence="2">Belongs to the type IA topoisomerase family.</text>
</comment>
<keyword evidence="7" id="KW-0460">Magnesium</keyword>
<dbReference type="Pfam" id="PF01131">
    <property type="entry name" value="Topoisom_bac"/>
    <property type="match status" value="1"/>
</dbReference>
<proteinExistence type="inferred from homology"/>
<dbReference type="Gene3D" id="1.10.30.10">
    <property type="entry name" value="High mobility group box domain"/>
    <property type="match status" value="2"/>
</dbReference>
<evidence type="ECO:0000259" key="13">
    <source>
        <dbReference type="PROSITE" id="PS50118"/>
    </source>
</evidence>
<dbReference type="SUPFAM" id="SSF56712">
    <property type="entry name" value="Prokaryotic type I DNA topoisomerase"/>
    <property type="match status" value="1"/>
</dbReference>
<dbReference type="InterPro" id="IPR023405">
    <property type="entry name" value="Topo_IA_core_domain"/>
</dbReference>
<evidence type="ECO:0000256" key="12">
    <source>
        <dbReference type="SAM" id="MobiDB-lite"/>
    </source>
</evidence>
<feature type="DNA-binding region" description="HMG box" evidence="11">
    <location>
        <begin position="912"/>
        <end position="980"/>
    </location>
</feature>
<name>A0ABQ7G6L9_DUNSA</name>
<organism evidence="15 16">
    <name type="scientific">Dunaliella salina</name>
    <name type="common">Green alga</name>
    <name type="synonym">Protococcus salinus</name>
    <dbReference type="NCBI Taxonomy" id="3046"/>
    <lineage>
        <taxon>Eukaryota</taxon>
        <taxon>Viridiplantae</taxon>
        <taxon>Chlorophyta</taxon>
        <taxon>core chlorophytes</taxon>
        <taxon>Chlorophyceae</taxon>
        <taxon>CS clade</taxon>
        <taxon>Chlamydomonadales</taxon>
        <taxon>Dunaliellaceae</taxon>
        <taxon>Dunaliella</taxon>
    </lineage>
</organism>
<dbReference type="HAMAP" id="MF_00952">
    <property type="entry name" value="Topoisom_1_prok"/>
    <property type="match status" value="1"/>
</dbReference>
<keyword evidence="6" id="KW-0862">Zinc</keyword>
<dbReference type="SMART" id="SM00436">
    <property type="entry name" value="TOP1Bc"/>
    <property type="match status" value="1"/>
</dbReference>
<gene>
    <name evidence="15" type="ORF">DUNSADRAFT_14868</name>
</gene>
<evidence type="ECO:0000256" key="3">
    <source>
        <dbReference type="ARBA" id="ARBA00012891"/>
    </source>
</evidence>
<protein>
    <recommendedName>
        <fullName evidence="3">DNA topoisomerase</fullName>
        <ecNumber evidence="3">5.6.2.1</ecNumber>
    </recommendedName>
</protein>
<evidence type="ECO:0000256" key="1">
    <source>
        <dbReference type="ARBA" id="ARBA00000213"/>
    </source>
</evidence>
<feature type="compositionally biased region" description="Polar residues" evidence="12">
    <location>
        <begin position="481"/>
        <end position="494"/>
    </location>
</feature>
<dbReference type="Proteomes" id="UP000815325">
    <property type="component" value="Unassembled WGS sequence"/>
</dbReference>
<evidence type="ECO:0000259" key="14">
    <source>
        <dbReference type="PROSITE" id="PS52039"/>
    </source>
</evidence>
<evidence type="ECO:0000256" key="8">
    <source>
        <dbReference type="ARBA" id="ARBA00023029"/>
    </source>
</evidence>
<evidence type="ECO:0000256" key="2">
    <source>
        <dbReference type="ARBA" id="ARBA00009446"/>
    </source>
</evidence>
<keyword evidence="8" id="KW-0799">Topoisomerase</keyword>
<dbReference type="CDD" id="cd00186">
    <property type="entry name" value="TOP1Ac"/>
    <property type="match status" value="1"/>
</dbReference>
<dbReference type="PRINTS" id="PR00417">
    <property type="entry name" value="PRTPISMRASEI"/>
</dbReference>
<dbReference type="NCBIfam" id="TIGR01051">
    <property type="entry name" value="topA_bact"/>
    <property type="match status" value="1"/>
</dbReference>
<dbReference type="InterPro" id="IPR036910">
    <property type="entry name" value="HMG_box_dom_sf"/>
</dbReference>
<evidence type="ECO:0000313" key="16">
    <source>
        <dbReference type="Proteomes" id="UP000815325"/>
    </source>
</evidence>
<evidence type="ECO:0000256" key="4">
    <source>
        <dbReference type="ARBA" id="ARBA00022723"/>
    </source>
</evidence>
<feature type="region of interest" description="Disordered" evidence="12">
    <location>
        <begin position="385"/>
        <end position="408"/>
    </location>
</feature>
<dbReference type="SMART" id="SM00437">
    <property type="entry name" value="TOP1Ac"/>
    <property type="match status" value="1"/>
</dbReference>
<dbReference type="Pfam" id="PF00505">
    <property type="entry name" value="HMG_box"/>
    <property type="match status" value="2"/>
</dbReference>
<dbReference type="Gene3D" id="1.10.290.10">
    <property type="entry name" value="Topoisomerase I, domain 4"/>
    <property type="match status" value="1"/>
</dbReference>
<feature type="region of interest" description="Disordered" evidence="12">
    <location>
        <begin position="871"/>
        <end position="913"/>
    </location>
</feature>
<feature type="compositionally biased region" description="Polar residues" evidence="12">
    <location>
        <begin position="1015"/>
        <end position="1028"/>
    </location>
</feature>
<evidence type="ECO:0000256" key="5">
    <source>
        <dbReference type="ARBA" id="ARBA00022771"/>
    </source>
</evidence>
<sequence>MLGRSARFASHLRSQKGCGRLGSRHLSPYPWAIRRCIFVTPSAGGQSVMIVESPTKAVKIQKFLGDQYKVLSSYGHIRDLPAKAGSVLPEEDFRMLWGFQPRTYQRYKEIEQAVRQANRVGAAMQRGTRVEQHAVWQANRGHGLLKGRAVQRVTFTEITQLAVERALQAPREVSTQLVDAYLARRALDYLVGFNISPLLWRKLQGATSAGRVQSVALRLCCEREVEASKFVPEEYWSISAQFGLPGNKTVSAMLSRADGKKMGGMAIRGQEQAHSLTARIKAASFQVSDTQSKLQQRQPAAPFITSTLQQEASKRLGFGASRTMQAAQALYEGSEAGEGLITYMRTDGVQLSPEAVNAVRSTVVSHFGPNLVSQEPRVYKSRAKNAQEAHEAIRPTNPRLTPDKLPANLSSDQSKLYRLIWERTLASQMRNAVIEQVGVDFSNNDGSLILRATGSSVKEPGYLQAYDNFRRVEGEPEEQSSSDGPDNGATEANNSPSAAAVLSTLKKQQAVNTQEVQPAQHFTRPPPRYTEASLIKALEEQGIGRPSTYASTLKVLQTRGYITKEGRALVPSSKGLVLVAFLQRYFQQYIDYDFTSTMEQQLDEVSEGSVPWKSVLKDFWGPFQEKCESLKDLKVSEVVDALNEELLPVFFPGGDEEARRCPKCLTGTLHYKPSKFGGFVGCSNFDHPQEPCSYARPLQLPNSAESSEAMDEALVSGPLHLGYHPTTGQAVLRKKGPYGPYLELGPVEGTGGPENGAGAKQERGKKGAAKKEKKADVVRASIPKDIDPSSVTLEHAIALLDATVPQSLGSHPDDGAPILIKSGRYGPYVQHQAVLAPLPKDKAPENITLEEALELISKKAARMAAKGIPTVPKEKVSKKASKEEAGTGKASSSKGVKVGRGEASNGGAADKSSKKTTGYLLFCNEQRPAIAAANPEARPAEMMKLLAAAWQAQGEDGKAAYNALAAAEGSSEKASTAEARPASGKAKVSTANSKGSAGARGQPAQAVSPGREGRTVQSSSRRANSTGSMPEASGKQRNANPYIEFCGVMRPKVKADNPGASPSQVMQLLAAAWREHRAAGGSQ</sequence>
<evidence type="ECO:0000256" key="11">
    <source>
        <dbReference type="PROSITE-ProRule" id="PRU00267"/>
    </source>
</evidence>
<dbReference type="InterPro" id="IPR013825">
    <property type="entry name" value="Topo_IA_cen_sub2"/>
</dbReference>
<dbReference type="SUPFAM" id="SSF47095">
    <property type="entry name" value="HMG-box"/>
    <property type="match status" value="2"/>
</dbReference>
<keyword evidence="5" id="KW-0863">Zinc-finger</keyword>
<dbReference type="PROSITE" id="PS50118">
    <property type="entry name" value="HMG_BOX_2"/>
    <property type="match status" value="1"/>
</dbReference>
<keyword evidence="10" id="KW-0413">Isomerase</keyword>
<dbReference type="Gene3D" id="1.10.460.10">
    <property type="entry name" value="Topoisomerase I, domain 2"/>
    <property type="match status" value="1"/>
</dbReference>
<feature type="region of interest" description="Disordered" evidence="12">
    <location>
        <begin position="970"/>
        <end position="1038"/>
    </location>
</feature>
<keyword evidence="4" id="KW-0479">Metal-binding</keyword>
<feature type="domain" description="Topo IA-type catalytic" evidence="14">
    <location>
        <begin position="174"/>
        <end position="627"/>
    </location>
</feature>
<dbReference type="InterPro" id="IPR003602">
    <property type="entry name" value="Topo_IA_DNA-bd_dom"/>
</dbReference>
<feature type="compositionally biased region" description="Basic and acidic residues" evidence="12">
    <location>
        <begin position="872"/>
        <end position="886"/>
    </location>
</feature>
<dbReference type="InterPro" id="IPR013824">
    <property type="entry name" value="Topo_IA_cen_sub1"/>
</dbReference>
<dbReference type="SMART" id="SM00398">
    <property type="entry name" value="HMG"/>
    <property type="match status" value="1"/>
</dbReference>
<dbReference type="EC" id="5.6.2.1" evidence="3"/>
<dbReference type="Pfam" id="PF01396">
    <property type="entry name" value="Zn_ribbon_Top1"/>
    <property type="match status" value="1"/>
</dbReference>
<dbReference type="PROSITE" id="PS00396">
    <property type="entry name" value="TOPO_IA_1"/>
    <property type="match status" value="1"/>
</dbReference>
<keyword evidence="9 11" id="KW-0238">DNA-binding</keyword>
<evidence type="ECO:0000313" key="15">
    <source>
        <dbReference type="EMBL" id="KAF5830244.1"/>
    </source>
</evidence>